<dbReference type="PANTHER" id="PTHR43248">
    <property type="entry name" value="2-SUCCINYL-6-HYDROXY-2,4-CYCLOHEXADIENE-1-CARBOXYLATE SYNTHASE"/>
    <property type="match status" value="1"/>
</dbReference>
<sequence>MLSSIFAIFLFFLVIVTALPSSLRPNGRSQLKWGTCDDILEVIAPPNGTSRGELGSGLECATLRVPMDYTNPDSPPLHIDLVKSKAASGWSRGSILTNPGGPGGSGVEAVIFGGAQYQGVLEGQFDFIGFDVRGTGRTLTFDCQVLDESMQGLIPIAGNNMTRTLLDGGWARAEEYAAACRKAKNDTGSFLSTVFVARDMLEISRALGDDKVNYYGISYGTHLGQTFASLFPDNVGRFVLDSVVNSADNVLGPKYTWLDDTDELYAAFFTECLAFPSCPLLDLLSFTNTTIPFPPTYDPSSPASIATALQQYVNTNIIATLSLPGIGPAIYRSLKIKIFSALYSPNDWPDFARTLTHNITSLQTSPPNTSFPIALVPNTPWNPAQRDAFFGISCLDTPFRVNSAEELIPVAQRQGTISFFADAFLDYATWPCAAWEFEPPQRFVGPFGGKTATPILFVNNRLDPITPLASARDAASRFEGSRLLVGNGFGHNMLADPSDCTIAAVKAYFLHGTLPDDGTVCEPASRPFDPARKNRDVAAGVDSDVETGANRFIGWSNRGRGW</sequence>
<dbReference type="PANTHER" id="PTHR43248:SF25">
    <property type="entry name" value="AB HYDROLASE-1 DOMAIN-CONTAINING PROTEIN-RELATED"/>
    <property type="match status" value="1"/>
</dbReference>
<organism evidence="6 7">
    <name type="scientific">Elsinoe ampelina</name>
    <dbReference type="NCBI Taxonomy" id="302913"/>
    <lineage>
        <taxon>Eukaryota</taxon>
        <taxon>Fungi</taxon>
        <taxon>Dikarya</taxon>
        <taxon>Ascomycota</taxon>
        <taxon>Pezizomycotina</taxon>
        <taxon>Dothideomycetes</taxon>
        <taxon>Dothideomycetidae</taxon>
        <taxon>Myriangiales</taxon>
        <taxon>Elsinoaceae</taxon>
        <taxon>Elsinoe</taxon>
    </lineage>
</organism>
<dbReference type="EMBL" id="ML992504">
    <property type="protein sequence ID" value="KAF2224895.1"/>
    <property type="molecule type" value="Genomic_DNA"/>
</dbReference>
<evidence type="ECO:0000259" key="4">
    <source>
        <dbReference type="Pfam" id="PF00561"/>
    </source>
</evidence>
<evidence type="ECO:0000256" key="1">
    <source>
        <dbReference type="ARBA" id="ARBA00010088"/>
    </source>
</evidence>
<dbReference type="OrthoDB" id="425534at2759"/>
<name>A0A6A6GGQ4_9PEZI</name>
<evidence type="ECO:0000256" key="2">
    <source>
        <dbReference type="ARBA" id="ARBA00022801"/>
    </source>
</evidence>
<feature type="chain" id="PRO_5025370620" evidence="3">
    <location>
        <begin position="19"/>
        <end position="562"/>
    </location>
</feature>
<protein>
    <submittedName>
        <fullName evidence="6">Alpha/Beta hydrolase protein</fullName>
    </submittedName>
</protein>
<dbReference type="Gene3D" id="3.40.50.1820">
    <property type="entry name" value="alpha/beta hydrolase"/>
    <property type="match status" value="1"/>
</dbReference>
<evidence type="ECO:0000313" key="7">
    <source>
        <dbReference type="Proteomes" id="UP000799538"/>
    </source>
</evidence>
<dbReference type="InterPro" id="IPR013595">
    <property type="entry name" value="Pept_S33_TAP-like_C"/>
</dbReference>
<dbReference type="InterPro" id="IPR029058">
    <property type="entry name" value="AB_hydrolase_fold"/>
</dbReference>
<dbReference type="InterPro" id="IPR000073">
    <property type="entry name" value="AB_hydrolase_1"/>
</dbReference>
<dbReference type="InterPro" id="IPR051601">
    <property type="entry name" value="Serine_prot/Carboxylest_S33"/>
</dbReference>
<keyword evidence="7" id="KW-1185">Reference proteome</keyword>
<dbReference type="SUPFAM" id="SSF53474">
    <property type="entry name" value="alpha/beta-Hydrolases"/>
    <property type="match status" value="1"/>
</dbReference>
<feature type="domain" description="Peptidase S33 tripeptidyl aminopeptidase-like C-terminal" evidence="5">
    <location>
        <begin position="422"/>
        <end position="521"/>
    </location>
</feature>
<evidence type="ECO:0000259" key="5">
    <source>
        <dbReference type="Pfam" id="PF08386"/>
    </source>
</evidence>
<feature type="domain" description="AB hydrolase-1" evidence="4">
    <location>
        <begin position="95"/>
        <end position="257"/>
    </location>
</feature>
<accession>A0A6A6GGQ4</accession>
<proteinExistence type="inferred from homology"/>
<dbReference type="AlphaFoldDB" id="A0A6A6GGQ4"/>
<dbReference type="Pfam" id="PF00561">
    <property type="entry name" value="Abhydrolase_1"/>
    <property type="match status" value="1"/>
</dbReference>
<keyword evidence="3" id="KW-0732">Signal</keyword>
<feature type="signal peptide" evidence="3">
    <location>
        <begin position="1"/>
        <end position="18"/>
    </location>
</feature>
<evidence type="ECO:0000256" key="3">
    <source>
        <dbReference type="SAM" id="SignalP"/>
    </source>
</evidence>
<gene>
    <name evidence="6" type="ORF">BDZ85DRAFT_85624</name>
</gene>
<comment type="similarity">
    <text evidence="1">Belongs to the peptidase S33 family.</text>
</comment>
<evidence type="ECO:0000313" key="6">
    <source>
        <dbReference type="EMBL" id="KAF2224895.1"/>
    </source>
</evidence>
<dbReference type="Proteomes" id="UP000799538">
    <property type="component" value="Unassembled WGS sequence"/>
</dbReference>
<keyword evidence="2 6" id="KW-0378">Hydrolase</keyword>
<dbReference type="Pfam" id="PF08386">
    <property type="entry name" value="Abhydrolase_4"/>
    <property type="match status" value="1"/>
</dbReference>
<dbReference type="GO" id="GO:0016787">
    <property type="term" value="F:hydrolase activity"/>
    <property type="evidence" value="ECO:0007669"/>
    <property type="project" value="UniProtKB-KW"/>
</dbReference>
<reference evidence="7" key="1">
    <citation type="journal article" date="2020" name="Stud. Mycol.">
        <title>101 Dothideomycetes genomes: A test case for predicting lifestyles and emergence of pathogens.</title>
        <authorList>
            <person name="Haridas S."/>
            <person name="Albert R."/>
            <person name="Binder M."/>
            <person name="Bloem J."/>
            <person name="LaButti K."/>
            <person name="Salamov A."/>
            <person name="Andreopoulos B."/>
            <person name="Baker S."/>
            <person name="Barry K."/>
            <person name="Bills G."/>
            <person name="Bluhm B."/>
            <person name="Cannon C."/>
            <person name="Castanera R."/>
            <person name="Culley D."/>
            <person name="Daum C."/>
            <person name="Ezra D."/>
            <person name="Gonzalez J."/>
            <person name="Henrissat B."/>
            <person name="Kuo A."/>
            <person name="Liang C."/>
            <person name="Lipzen A."/>
            <person name="Lutzoni F."/>
            <person name="Magnuson J."/>
            <person name="Mondo S."/>
            <person name="Nolan M."/>
            <person name="Ohm R."/>
            <person name="Pangilinan J."/>
            <person name="Park H.-J."/>
            <person name="Ramirez L."/>
            <person name="Alfaro M."/>
            <person name="Sun H."/>
            <person name="Tritt A."/>
            <person name="Yoshinaga Y."/>
            <person name="Zwiers L.-H."/>
            <person name="Turgeon B."/>
            <person name="Goodwin S."/>
            <person name="Spatafora J."/>
            <person name="Crous P."/>
            <person name="Grigoriev I."/>
        </authorList>
    </citation>
    <scope>NUCLEOTIDE SEQUENCE [LARGE SCALE GENOMIC DNA]</scope>
    <source>
        <strain evidence="7">CECT 20119</strain>
    </source>
</reference>